<keyword evidence="2" id="KW-1185">Reference proteome</keyword>
<sequence length="225" mass="25046">MPPRDLLGGQLCMPWTTLTYPGSHGYSNNNTPRKAAWYQHHQQRTPQHHQHRLARHIITKTTTHYQCGAGRNTQAVHVFLALKHIVAHPRVLMDCSFLLHSSFPLPSVSFPCIPTPIIIRKVGNLAGITLGEEIEGDGRWGQGSVNTAINTRTSCLVLFVSSGPWSQPESLPLFVGLSPHLSKTSFQENPNTGETPDQMVHDCRTLLLTTSFGWSAGRYLPRLKN</sequence>
<dbReference type="EMBL" id="JAWDGP010004825">
    <property type="protein sequence ID" value="KAK3761832.1"/>
    <property type="molecule type" value="Genomic_DNA"/>
</dbReference>
<reference evidence="1" key="1">
    <citation type="journal article" date="2023" name="G3 (Bethesda)">
        <title>A reference genome for the long-term kleptoplast-retaining sea slug Elysia crispata morphotype clarki.</title>
        <authorList>
            <person name="Eastman K.E."/>
            <person name="Pendleton A.L."/>
            <person name="Shaikh M.A."/>
            <person name="Suttiyut T."/>
            <person name="Ogas R."/>
            <person name="Tomko P."/>
            <person name="Gavelis G."/>
            <person name="Widhalm J.R."/>
            <person name="Wisecaver J.H."/>
        </authorList>
    </citation>
    <scope>NUCLEOTIDE SEQUENCE</scope>
    <source>
        <strain evidence="1">ECLA1</strain>
    </source>
</reference>
<name>A0AAE0Z4S5_9GAST</name>
<organism evidence="1 2">
    <name type="scientific">Elysia crispata</name>
    <name type="common">lettuce slug</name>
    <dbReference type="NCBI Taxonomy" id="231223"/>
    <lineage>
        <taxon>Eukaryota</taxon>
        <taxon>Metazoa</taxon>
        <taxon>Spiralia</taxon>
        <taxon>Lophotrochozoa</taxon>
        <taxon>Mollusca</taxon>
        <taxon>Gastropoda</taxon>
        <taxon>Heterobranchia</taxon>
        <taxon>Euthyneura</taxon>
        <taxon>Panpulmonata</taxon>
        <taxon>Sacoglossa</taxon>
        <taxon>Placobranchoidea</taxon>
        <taxon>Plakobranchidae</taxon>
        <taxon>Elysia</taxon>
    </lineage>
</organism>
<evidence type="ECO:0000313" key="1">
    <source>
        <dbReference type="EMBL" id="KAK3761832.1"/>
    </source>
</evidence>
<accession>A0AAE0Z4S5</accession>
<dbReference type="AlphaFoldDB" id="A0AAE0Z4S5"/>
<proteinExistence type="predicted"/>
<protein>
    <submittedName>
        <fullName evidence="1">Uncharacterized protein</fullName>
    </submittedName>
</protein>
<dbReference type="Proteomes" id="UP001283361">
    <property type="component" value="Unassembled WGS sequence"/>
</dbReference>
<comment type="caution">
    <text evidence="1">The sequence shown here is derived from an EMBL/GenBank/DDBJ whole genome shotgun (WGS) entry which is preliminary data.</text>
</comment>
<gene>
    <name evidence="1" type="ORF">RRG08_014194</name>
</gene>
<evidence type="ECO:0000313" key="2">
    <source>
        <dbReference type="Proteomes" id="UP001283361"/>
    </source>
</evidence>